<reference evidence="1 2" key="1">
    <citation type="submission" date="2017-11" db="EMBL/GenBank/DDBJ databases">
        <title>Infants hospitalized years apart are colonized by the same room-sourced microbial strains.</title>
        <authorList>
            <person name="Brooks B."/>
            <person name="Olm M.R."/>
            <person name="Firek B.A."/>
            <person name="Baker R."/>
            <person name="Thomas B.C."/>
            <person name="Morowitz M.J."/>
            <person name="Banfield J.F."/>
        </authorList>
    </citation>
    <scope>NUCLEOTIDE SEQUENCE [LARGE SCALE GENOMIC DNA]</scope>
    <source>
        <strain evidence="1">S2_009_000_R2_76</strain>
    </source>
</reference>
<evidence type="ECO:0000313" key="2">
    <source>
        <dbReference type="Proteomes" id="UP000249645"/>
    </source>
</evidence>
<evidence type="ECO:0000313" key="1">
    <source>
        <dbReference type="EMBL" id="PZP50522.1"/>
    </source>
</evidence>
<proteinExistence type="predicted"/>
<dbReference type="Proteomes" id="UP000249645">
    <property type="component" value="Unassembled WGS sequence"/>
</dbReference>
<dbReference type="AlphaFoldDB" id="A0A2W5H4M1"/>
<protein>
    <submittedName>
        <fullName evidence="1">Uncharacterized protein</fullName>
    </submittedName>
</protein>
<organism evidence="1 2">
    <name type="scientific">Pseudopedobacter saltans</name>
    <dbReference type="NCBI Taxonomy" id="151895"/>
    <lineage>
        <taxon>Bacteria</taxon>
        <taxon>Pseudomonadati</taxon>
        <taxon>Bacteroidota</taxon>
        <taxon>Sphingobacteriia</taxon>
        <taxon>Sphingobacteriales</taxon>
        <taxon>Sphingobacteriaceae</taxon>
        <taxon>Pseudopedobacter</taxon>
    </lineage>
</organism>
<comment type="caution">
    <text evidence="1">The sequence shown here is derived from an EMBL/GenBank/DDBJ whole genome shotgun (WGS) entry which is preliminary data.</text>
</comment>
<sequence length="518" mass="58953">MKWSEDLDKFSSGTFSIMQPVKSIDVGDGSIISLFAKVQTTNTKFFLVKGSNLPDISSTLDLDEASIDGIFLNLIKIGANCYIVKYKNYSQNSTSLFLQKINTKTLQLEKEAKDIINYDGQQTANKSRILLGSYLEFTGMQYFDEFIKDRKISYSPDSTKILYKIEQQENKNDPKKTLFIVFDNKLKALYTKEYEWEQPNKKIEINNIMLSDSGNIYICYHLYDKDFNSEFSKTDGDKVPSYTTNVLILDKNSQVIKKISNQGKFLKDVHMMYDVSHHLILYGMYKDIYNGGILGVFRSNTADFQNGEIPNLQFFPFTDELLTAIDKDGFGHEKGNKKGLDYFYNVDHSFFLQNGSLQIVLGYYKMRLPIYPSPTNRADVEKGDIVVANINGNAANFTRIPHDLFTPVGATSLIASVPVFVNGKSILLYIDRDDNLERDSKNSPKAAYYGKNDVGLAAAIFSADGNFLERRMITTSKESDHFVPDLDFTSVGNNNFLFYGRRLKFLKLLVRLGILNIK</sequence>
<gene>
    <name evidence="1" type="ORF">DI598_05385</name>
</gene>
<dbReference type="EMBL" id="QFOI01000064">
    <property type="protein sequence ID" value="PZP50522.1"/>
    <property type="molecule type" value="Genomic_DNA"/>
</dbReference>
<accession>A0A2W5H4M1</accession>
<name>A0A2W5H4M1_9SPHI</name>